<dbReference type="EMBL" id="BDSP01000131">
    <property type="protein sequence ID" value="GAX18528.1"/>
    <property type="molecule type" value="Genomic_DNA"/>
</dbReference>
<name>A0A1Z5JXI0_FISSO</name>
<comment type="caution">
    <text evidence="3">The sequence shown here is derived from an EMBL/GenBank/DDBJ whole genome shotgun (WGS) entry which is preliminary data.</text>
</comment>
<sequence length="540" mass="59805">MIWKTNSPVGILLFFCWCSMTTAFSLVPRSHGASLAHVMRESIRVSAAVDDSSIESPIVGTVTFWIPSSPQVVSKFGAKSPVGNPLLVDAVQHLAQKVNWMAENRLQVTVVTSEDVSQQQVLETDVLLAMGLSSETDLSSAQNIFQQRYQQRLNRQCQLALDCSSSLPAFVGPYDPQNPSLAAQYIPWSPEASGKRMYERMLDNLQRWTSDEFCYAILLFLNQYSGQTIPWVQHTTEATWEKGPLRNAREFYGIVSKCPDCLLACAQEPSCRECIGVLGSIDARDQVASYRAIVSYESEALKQFSLCIMTKHNVFDCHATIPTFPKVSAVTTWRGKPLTVADGKAILVGHLDDASAPDGSRRTDVSWKVACGANVAYDQFPCQNQLFYPQGSQNMWYDPVFRVQTLDGRDVWCHRHYRVRPQAQQPGVFRLSVLDNGVTSDELWHLVGVADDLSWACFHYAGAASAVGLQYTGGLLCTPDGSLPQRSAFEVAVACLQRAGIAPWELMVVDNDPDSPGALRAGPPPLNVYRSKSQQVQFQF</sequence>
<dbReference type="PANTHER" id="PTHR33970">
    <property type="entry name" value="VIOLAXANTHIN DE-EPOXIDASE, CHLOROPLASTIC-RELATED"/>
    <property type="match status" value="1"/>
</dbReference>
<dbReference type="Proteomes" id="UP000198406">
    <property type="component" value="Unassembled WGS sequence"/>
</dbReference>
<evidence type="ECO:0000313" key="3">
    <source>
        <dbReference type="EMBL" id="GAX18528.1"/>
    </source>
</evidence>
<dbReference type="InterPro" id="IPR012674">
    <property type="entry name" value="Calycin"/>
</dbReference>
<protein>
    <recommendedName>
        <fullName evidence="2">VDE lipocalin domain-containing protein</fullName>
    </recommendedName>
</protein>
<keyword evidence="1" id="KW-0732">Signal</keyword>
<dbReference type="GO" id="GO:0046422">
    <property type="term" value="F:violaxanthin de-epoxidase activity"/>
    <property type="evidence" value="ECO:0007669"/>
    <property type="project" value="InterPro"/>
</dbReference>
<dbReference type="Gene3D" id="2.40.128.20">
    <property type="match status" value="1"/>
</dbReference>
<evidence type="ECO:0000313" key="4">
    <source>
        <dbReference type="Proteomes" id="UP000198406"/>
    </source>
</evidence>
<feature type="chain" id="PRO_5013187672" description="VDE lipocalin domain-containing protein" evidence="1">
    <location>
        <begin position="24"/>
        <end position="540"/>
    </location>
</feature>
<dbReference type="PANTHER" id="PTHR33970:SF2">
    <property type="entry name" value="OS01G0716400 PROTEIN"/>
    <property type="match status" value="1"/>
</dbReference>
<dbReference type="InterPro" id="IPR010788">
    <property type="entry name" value="VDE_dom"/>
</dbReference>
<evidence type="ECO:0000259" key="2">
    <source>
        <dbReference type="Pfam" id="PF07137"/>
    </source>
</evidence>
<feature type="domain" description="VDE lipocalin" evidence="2">
    <location>
        <begin position="254"/>
        <end position="511"/>
    </location>
</feature>
<feature type="signal peptide" evidence="1">
    <location>
        <begin position="1"/>
        <end position="23"/>
    </location>
</feature>
<reference evidence="3 4" key="1">
    <citation type="journal article" date="2015" name="Plant Cell">
        <title>Oil accumulation by the oleaginous diatom Fistulifera solaris as revealed by the genome and transcriptome.</title>
        <authorList>
            <person name="Tanaka T."/>
            <person name="Maeda Y."/>
            <person name="Veluchamy A."/>
            <person name="Tanaka M."/>
            <person name="Abida H."/>
            <person name="Marechal E."/>
            <person name="Bowler C."/>
            <person name="Muto M."/>
            <person name="Sunaga Y."/>
            <person name="Tanaka M."/>
            <person name="Yoshino T."/>
            <person name="Taniguchi T."/>
            <person name="Fukuda Y."/>
            <person name="Nemoto M."/>
            <person name="Matsumoto M."/>
            <person name="Wong P.S."/>
            <person name="Aburatani S."/>
            <person name="Fujibuchi W."/>
        </authorList>
    </citation>
    <scope>NUCLEOTIDE SEQUENCE [LARGE SCALE GENOMIC DNA]</scope>
    <source>
        <strain evidence="3 4">JPCC DA0580</strain>
    </source>
</reference>
<dbReference type="GO" id="GO:0010028">
    <property type="term" value="P:xanthophyll cycle"/>
    <property type="evidence" value="ECO:0007669"/>
    <property type="project" value="InterPro"/>
</dbReference>
<dbReference type="Pfam" id="PF07137">
    <property type="entry name" value="VDE"/>
    <property type="match status" value="1"/>
</dbReference>
<dbReference type="AlphaFoldDB" id="A0A1Z5JXI0"/>
<dbReference type="OrthoDB" id="420426at2759"/>
<accession>A0A1Z5JXI0</accession>
<organism evidence="3 4">
    <name type="scientific">Fistulifera solaris</name>
    <name type="common">Oleaginous diatom</name>
    <dbReference type="NCBI Taxonomy" id="1519565"/>
    <lineage>
        <taxon>Eukaryota</taxon>
        <taxon>Sar</taxon>
        <taxon>Stramenopiles</taxon>
        <taxon>Ochrophyta</taxon>
        <taxon>Bacillariophyta</taxon>
        <taxon>Bacillariophyceae</taxon>
        <taxon>Bacillariophycidae</taxon>
        <taxon>Naviculales</taxon>
        <taxon>Naviculaceae</taxon>
        <taxon>Fistulifera</taxon>
    </lineage>
</organism>
<keyword evidence="4" id="KW-1185">Reference proteome</keyword>
<evidence type="ECO:0000256" key="1">
    <source>
        <dbReference type="SAM" id="SignalP"/>
    </source>
</evidence>
<dbReference type="InterPro" id="IPR044682">
    <property type="entry name" value="VDE"/>
</dbReference>
<dbReference type="InParanoid" id="A0A1Z5JXI0"/>
<proteinExistence type="predicted"/>
<gene>
    <name evidence="3" type="ORF">FisN_10Hh272</name>
</gene>